<dbReference type="EMBL" id="MU277192">
    <property type="protein sequence ID" value="KAI0066712.1"/>
    <property type="molecule type" value="Genomic_DNA"/>
</dbReference>
<protein>
    <submittedName>
        <fullName evidence="1">Uncharacterized protein</fullName>
    </submittedName>
</protein>
<sequence>MTSLSERLLYSFYPLIAETILFGILSCLISLSTYLLLWRPRTPGTVLMLVVTVSMYIAAIMHWSAYLSVTIYYFTDPLHASFAQENTNNPRQTLVSLGVAANVVFSDVIVIWRAWILCDKETWVLLTSITLLLATTIGAALNLLYGHVLAASYATTVAWPVVTAVITLVTNIWATALVARKTWLHRRFIRENMREGTRRTRVELSLTIIVESGAIYCVYLVFVLLCSHGLLGRTSAALAATVPQVAAIYPTTLVVLLCLRQDDSKPVFSLQRQTEFQLEVYLPSTGTQIVERHTVEATQLATSRDVLIALGQ</sequence>
<proteinExistence type="predicted"/>
<dbReference type="Proteomes" id="UP000814140">
    <property type="component" value="Unassembled WGS sequence"/>
</dbReference>
<comment type="caution">
    <text evidence="1">The sequence shown here is derived from an EMBL/GenBank/DDBJ whole genome shotgun (WGS) entry which is preliminary data.</text>
</comment>
<keyword evidence="2" id="KW-1185">Reference proteome</keyword>
<accession>A0ACB8TE63</accession>
<evidence type="ECO:0000313" key="1">
    <source>
        <dbReference type="EMBL" id="KAI0066712.1"/>
    </source>
</evidence>
<gene>
    <name evidence="1" type="ORF">BV25DRAFT_1420265</name>
</gene>
<evidence type="ECO:0000313" key="2">
    <source>
        <dbReference type="Proteomes" id="UP000814140"/>
    </source>
</evidence>
<organism evidence="1 2">
    <name type="scientific">Artomyces pyxidatus</name>
    <dbReference type="NCBI Taxonomy" id="48021"/>
    <lineage>
        <taxon>Eukaryota</taxon>
        <taxon>Fungi</taxon>
        <taxon>Dikarya</taxon>
        <taxon>Basidiomycota</taxon>
        <taxon>Agaricomycotina</taxon>
        <taxon>Agaricomycetes</taxon>
        <taxon>Russulales</taxon>
        <taxon>Auriscalpiaceae</taxon>
        <taxon>Artomyces</taxon>
    </lineage>
</organism>
<reference evidence="1" key="2">
    <citation type="journal article" date="2022" name="New Phytol.">
        <title>Evolutionary transition to the ectomycorrhizal habit in the genomes of a hyperdiverse lineage of mushroom-forming fungi.</title>
        <authorList>
            <person name="Looney B."/>
            <person name="Miyauchi S."/>
            <person name="Morin E."/>
            <person name="Drula E."/>
            <person name="Courty P.E."/>
            <person name="Kohler A."/>
            <person name="Kuo A."/>
            <person name="LaButti K."/>
            <person name="Pangilinan J."/>
            <person name="Lipzen A."/>
            <person name="Riley R."/>
            <person name="Andreopoulos W."/>
            <person name="He G."/>
            <person name="Johnson J."/>
            <person name="Nolan M."/>
            <person name="Tritt A."/>
            <person name="Barry K.W."/>
            <person name="Grigoriev I.V."/>
            <person name="Nagy L.G."/>
            <person name="Hibbett D."/>
            <person name="Henrissat B."/>
            <person name="Matheny P.B."/>
            <person name="Labbe J."/>
            <person name="Martin F.M."/>
        </authorList>
    </citation>
    <scope>NUCLEOTIDE SEQUENCE</scope>
    <source>
        <strain evidence="1">HHB10654</strain>
    </source>
</reference>
<reference evidence="1" key="1">
    <citation type="submission" date="2021-03" db="EMBL/GenBank/DDBJ databases">
        <authorList>
            <consortium name="DOE Joint Genome Institute"/>
            <person name="Ahrendt S."/>
            <person name="Looney B.P."/>
            <person name="Miyauchi S."/>
            <person name="Morin E."/>
            <person name="Drula E."/>
            <person name="Courty P.E."/>
            <person name="Chicoki N."/>
            <person name="Fauchery L."/>
            <person name="Kohler A."/>
            <person name="Kuo A."/>
            <person name="Labutti K."/>
            <person name="Pangilinan J."/>
            <person name="Lipzen A."/>
            <person name="Riley R."/>
            <person name="Andreopoulos W."/>
            <person name="He G."/>
            <person name="Johnson J."/>
            <person name="Barry K.W."/>
            <person name="Grigoriev I.V."/>
            <person name="Nagy L."/>
            <person name="Hibbett D."/>
            <person name="Henrissat B."/>
            <person name="Matheny P.B."/>
            <person name="Labbe J."/>
            <person name="Martin F."/>
        </authorList>
    </citation>
    <scope>NUCLEOTIDE SEQUENCE</scope>
    <source>
        <strain evidence="1">HHB10654</strain>
    </source>
</reference>
<name>A0ACB8TE63_9AGAM</name>